<dbReference type="EMBL" id="KB445555">
    <property type="protein sequence ID" value="EMC96565.1"/>
    <property type="molecule type" value="Genomic_DNA"/>
</dbReference>
<name>M2NCF3_BAUPA</name>
<dbReference type="HOGENOM" id="CLU_062260_1_0_1"/>
<dbReference type="RefSeq" id="XP_007676232.1">
    <property type="nucleotide sequence ID" value="XM_007678042.1"/>
</dbReference>
<dbReference type="OMA" id="GHYTTYP"/>
<feature type="non-terminal residue" evidence="1">
    <location>
        <position position="157"/>
    </location>
</feature>
<dbReference type="AlphaFoldDB" id="M2NCF3"/>
<gene>
    <name evidence="1" type="ORF">BAUCODRAFT_54508</name>
</gene>
<accession>M2NCF3</accession>
<dbReference type="OrthoDB" id="3223416at2759"/>
<dbReference type="eggNOG" id="ENOG502S6HE">
    <property type="taxonomic scope" value="Eukaryota"/>
</dbReference>
<dbReference type="GeneID" id="19115352"/>
<dbReference type="KEGG" id="bcom:BAUCODRAFT_54508"/>
<organism evidence="1 2">
    <name type="scientific">Baudoinia panamericana (strain UAMH 10762)</name>
    <name type="common">Angels' share fungus</name>
    <name type="synonym">Baudoinia compniacensis (strain UAMH 10762)</name>
    <dbReference type="NCBI Taxonomy" id="717646"/>
    <lineage>
        <taxon>Eukaryota</taxon>
        <taxon>Fungi</taxon>
        <taxon>Dikarya</taxon>
        <taxon>Ascomycota</taxon>
        <taxon>Pezizomycotina</taxon>
        <taxon>Dothideomycetes</taxon>
        <taxon>Dothideomycetidae</taxon>
        <taxon>Mycosphaerellales</taxon>
        <taxon>Teratosphaeriaceae</taxon>
        <taxon>Baudoinia</taxon>
    </lineage>
</organism>
<protein>
    <submittedName>
        <fullName evidence="1">Uncharacterized protein</fullName>
    </submittedName>
</protein>
<evidence type="ECO:0000313" key="2">
    <source>
        <dbReference type="Proteomes" id="UP000011761"/>
    </source>
</evidence>
<keyword evidence="2" id="KW-1185">Reference proteome</keyword>
<sequence length="157" mass="15874">TATASSNASYLQATAIVTNANNHSELQCWQFTSPVNISTTAGVSGSITFSFANTTSTVYTVIPPRFNGGTHTAPAAQVVAFVSGLAHITLPVAVHGNSSLDEAWVLGGPDGLIVAADTLGAGHITTYPSNEPTVALQAPFGSASDIPAHSVVHSGPC</sequence>
<feature type="non-terminal residue" evidence="1">
    <location>
        <position position="1"/>
    </location>
</feature>
<dbReference type="Proteomes" id="UP000011761">
    <property type="component" value="Unassembled WGS sequence"/>
</dbReference>
<reference evidence="1 2" key="1">
    <citation type="journal article" date="2012" name="PLoS Pathog.">
        <title>Diverse lifestyles and strategies of plant pathogenesis encoded in the genomes of eighteen Dothideomycetes fungi.</title>
        <authorList>
            <person name="Ohm R.A."/>
            <person name="Feau N."/>
            <person name="Henrissat B."/>
            <person name="Schoch C.L."/>
            <person name="Horwitz B.A."/>
            <person name="Barry K.W."/>
            <person name="Condon B.J."/>
            <person name="Copeland A.C."/>
            <person name="Dhillon B."/>
            <person name="Glaser F."/>
            <person name="Hesse C.N."/>
            <person name="Kosti I."/>
            <person name="LaButti K."/>
            <person name="Lindquist E.A."/>
            <person name="Lucas S."/>
            <person name="Salamov A.A."/>
            <person name="Bradshaw R.E."/>
            <person name="Ciuffetti L."/>
            <person name="Hamelin R.C."/>
            <person name="Kema G.H.J."/>
            <person name="Lawrence C."/>
            <person name="Scott J.A."/>
            <person name="Spatafora J.W."/>
            <person name="Turgeon B.G."/>
            <person name="de Wit P.J.G.M."/>
            <person name="Zhong S."/>
            <person name="Goodwin S.B."/>
            <person name="Grigoriev I.V."/>
        </authorList>
    </citation>
    <scope>NUCLEOTIDE SEQUENCE [LARGE SCALE GENOMIC DNA]</scope>
    <source>
        <strain evidence="1 2">UAMH 10762</strain>
    </source>
</reference>
<evidence type="ECO:0000313" key="1">
    <source>
        <dbReference type="EMBL" id="EMC96565.1"/>
    </source>
</evidence>
<proteinExistence type="predicted"/>